<gene>
    <name evidence="3" type="ORF">H0484_02350</name>
</gene>
<accession>A0ABS8C989</accession>
<protein>
    <submittedName>
        <fullName evidence="3">M23 family metallopeptidase</fullName>
    </submittedName>
</protein>
<dbReference type="InterPro" id="IPR016047">
    <property type="entry name" value="M23ase_b-sheet_dom"/>
</dbReference>
<dbReference type="PANTHER" id="PTHR21666:SF270">
    <property type="entry name" value="MUREIN HYDROLASE ACTIVATOR ENVC"/>
    <property type="match status" value="1"/>
</dbReference>
<organism evidence="3 4">
    <name type="scientific">Mesopusillimonas faecipullorum</name>
    <dbReference type="NCBI Taxonomy" id="2755040"/>
    <lineage>
        <taxon>Bacteria</taxon>
        <taxon>Pseudomonadati</taxon>
        <taxon>Pseudomonadota</taxon>
        <taxon>Betaproteobacteria</taxon>
        <taxon>Burkholderiales</taxon>
        <taxon>Alcaligenaceae</taxon>
        <taxon>Mesopusillimonas</taxon>
    </lineage>
</organism>
<dbReference type="RefSeq" id="WP_226952825.1">
    <property type="nucleotide sequence ID" value="NZ_JACDXW010000001.1"/>
</dbReference>
<dbReference type="InterPro" id="IPR011055">
    <property type="entry name" value="Dup_hybrid_motif"/>
</dbReference>
<dbReference type="Gene3D" id="2.70.70.10">
    <property type="entry name" value="Glucose Permease (Domain IIA)"/>
    <property type="match status" value="1"/>
</dbReference>
<dbReference type="PANTHER" id="PTHR21666">
    <property type="entry name" value="PEPTIDASE-RELATED"/>
    <property type="match status" value="1"/>
</dbReference>
<dbReference type="CDD" id="cd12797">
    <property type="entry name" value="M23_peptidase"/>
    <property type="match status" value="1"/>
</dbReference>
<keyword evidence="1" id="KW-0732">Signal</keyword>
<evidence type="ECO:0000313" key="3">
    <source>
        <dbReference type="EMBL" id="MCB5362596.1"/>
    </source>
</evidence>
<proteinExistence type="predicted"/>
<reference evidence="3 4" key="1">
    <citation type="submission" date="2020-07" db="EMBL/GenBank/DDBJ databases">
        <title>Pusillimonas sp. nov., isolated from poultry manure in Taiwan.</title>
        <authorList>
            <person name="Lin S.-Y."/>
            <person name="Tang Y.-S."/>
            <person name="Young C.-C."/>
        </authorList>
    </citation>
    <scope>NUCLEOTIDE SEQUENCE [LARGE SCALE GENOMIC DNA]</scope>
    <source>
        <strain evidence="3 4">CC-YST705</strain>
    </source>
</reference>
<evidence type="ECO:0000256" key="1">
    <source>
        <dbReference type="SAM" id="SignalP"/>
    </source>
</evidence>
<feature type="domain" description="M23ase beta-sheet core" evidence="2">
    <location>
        <begin position="186"/>
        <end position="279"/>
    </location>
</feature>
<feature type="signal peptide" evidence="1">
    <location>
        <begin position="1"/>
        <end position="20"/>
    </location>
</feature>
<evidence type="ECO:0000313" key="4">
    <source>
        <dbReference type="Proteomes" id="UP000776983"/>
    </source>
</evidence>
<dbReference type="EMBL" id="JACDXW010000001">
    <property type="protein sequence ID" value="MCB5362596.1"/>
    <property type="molecule type" value="Genomic_DNA"/>
</dbReference>
<comment type="caution">
    <text evidence="3">The sequence shown here is derived from an EMBL/GenBank/DDBJ whole genome shotgun (WGS) entry which is preliminary data.</text>
</comment>
<feature type="chain" id="PRO_5046268993" evidence="1">
    <location>
        <begin position="21"/>
        <end position="307"/>
    </location>
</feature>
<sequence length="307" mass="32340">MSVVLTLSAAALCLSAMAGAWVQARHTAFQPSVATVASVSTPDPSYMPGHVGMLASKMGDLQARMIELETLSERIAGAAGLDTLEPDFEGFADMGAMGMAPASLSTLWSPGDTWPSDPVAGMGDWLDVLRMRVSKRKEWFSLVDSALARRAGMALTVPTHMPIAGMDPGSPFGWRRHPILGHKILHEGVDFAAPYGTPIHAAAAGVVADTGYKSGYGLTVDVRHGDGLVTRYAHASKLLVKAGDLVEKGQQIAKVGATGRVTGAHLHFEVRVQGRALDPMLFLEKQQPAQALVAASAGPTIEVAKVR</sequence>
<dbReference type="InterPro" id="IPR050570">
    <property type="entry name" value="Cell_wall_metabolism_enzyme"/>
</dbReference>
<dbReference type="SUPFAM" id="SSF51261">
    <property type="entry name" value="Duplicated hybrid motif"/>
    <property type="match status" value="1"/>
</dbReference>
<dbReference type="Pfam" id="PF01551">
    <property type="entry name" value="Peptidase_M23"/>
    <property type="match status" value="1"/>
</dbReference>
<dbReference type="Proteomes" id="UP000776983">
    <property type="component" value="Unassembled WGS sequence"/>
</dbReference>
<evidence type="ECO:0000259" key="2">
    <source>
        <dbReference type="Pfam" id="PF01551"/>
    </source>
</evidence>
<keyword evidence="4" id="KW-1185">Reference proteome</keyword>
<name>A0ABS8C989_9BURK</name>